<protein>
    <submittedName>
        <fullName evidence="2">Uncharacterized protein</fullName>
    </submittedName>
</protein>
<gene>
    <name evidence="2" type="ORF">Dsin_012015</name>
</gene>
<evidence type="ECO:0000313" key="2">
    <source>
        <dbReference type="EMBL" id="KAK3218045.1"/>
    </source>
</evidence>
<keyword evidence="3" id="KW-1185">Reference proteome</keyword>
<feature type="compositionally biased region" description="Acidic residues" evidence="1">
    <location>
        <begin position="30"/>
        <end position="42"/>
    </location>
</feature>
<dbReference type="AlphaFoldDB" id="A0AAE0AHW3"/>
<organism evidence="2 3">
    <name type="scientific">Dipteronia sinensis</name>
    <dbReference type="NCBI Taxonomy" id="43782"/>
    <lineage>
        <taxon>Eukaryota</taxon>
        <taxon>Viridiplantae</taxon>
        <taxon>Streptophyta</taxon>
        <taxon>Embryophyta</taxon>
        <taxon>Tracheophyta</taxon>
        <taxon>Spermatophyta</taxon>
        <taxon>Magnoliopsida</taxon>
        <taxon>eudicotyledons</taxon>
        <taxon>Gunneridae</taxon>
        <taxon>Pentapetalae</taxon>
        <taxon>rosids</taxon>
        <taxon>malvids</taxon>
        <taxon>Sapindales</taxon>
        <taxon>Sapindaceae</taxon>
        <taxon>Hippocastanoideae</taxon>
        <taxon>Acereae</taxon>
        <taxon>Dipteronia</taxon>
    </lineage>
</organism>
<feature type="compositionally biased region" description="Low complexity" evidence="1">
    <location>
        <begin position="1"/>
        <end position="17"/>
    </location>
</feature>
<feature type="region of interest" description="Disordered" evidence="1">
    <location>
        <begin position="1"/>
        <end position="56"/>
    </location>
</feature>
<reference evidence="2" key="1">
    <citation type="journal article" date="2023" name="Plant J.">
        <title>Genome sequences and population genomics provide insights into the demographic history, inbreeding, and mutation load of two 'living fossil' tree species of Dipteronia.</title>
        <authorList>
            <person name="Feng Y."/>
            <person name="Comes H.P."/>
            <person name="Chen J."/>
            <person name="Zhu S."/>
            <person name="Lu R."/>
            <person name="Zhang X."/>
            <person name="Li P."/>
            <person name="Qiu J."/>
            <person name="Olsen K.M."/>
            <person name="Qiu Y."/>
        </authorList>
    </citation>
    <scope>NUCLEOTIDE SEQUENCE</scope>
    <source>
        <strain evidence="2">NBL</strain>
    </source>
</reference>
<evidence type="ECO:0000313" key="3">
    <source>
        <dbReference type="Proteomes" id="UP001281410"/>
    </source>
</evidence>
<dbReference type="EMBL" id="JANJYJ010000004">
    <property type="protein sequence ID" value="KAK3218045.1"/>
    <property type="molecule type" value="Genomic_DNA"/>
</dbReference>
<accession>A0AAE0AHW3</accession>
<proteinExistence type="predicted"/>
<sequence length="136" mass="15272">MSNESSTSEPSFSQTTSASKDEVGGGFEADSAESPEYIDVEEPSGSGRPLDILAGDNPGSVLTEDYMDSIRMLYRIQENVVLRAPKEHERVDWDIPGWTCFYEYNFCQGFRFPIPSLARRLLEYYDIAPGQLMPNS</sequence>
<dbReference type="Proteomes" id="UP001281410">
    <property type="component" value="Unassembled WGS sequence"/>
</dbReference>
<name>A0AAE0AHW3_9ROSI</name>
<evidence type="ECO:0000256" key="1">
    <source>
        <dbReference type="SAM" id="MobiDB-lite"/>
    </source>
</evidence>
<comment type="caution">
    <text evidence="2">The sequence shown here is derived from an EMBL/GenBank/DDBJ whole genome shotgun (WGS) entry which is preliminary data.</text>
</comment>